<evidence type="ECO:0000313" key="2">
    <source>
        <dbReference type="EMBL" id="SFI30045.1"/>
    </source>
</evidence>
<keyword evidence="1" id="KW-0732">Signal</keyword>
<keyword evidence="3" id="KW-1185">Reference proteome</keyword>
<name>A0A1I3H2R3_9GAMM</name>
<organism evidence="2 3">
    <name type="scientific">Phytopseudomonas argentinensis</name>
    <dbReference type="NCBI Taxonomy" id="289370"/>
    <lineage>
        <taxon>Bacteria</taxon>
        <taxon>Pseudomonadati</taxon>
        <taxon>Pseudomonadota</taxon>
        <taxon>Gammaproteobacteria</taxon>
        <taxon>Pseudomonadales</taxon>
        <taxon>Pseudomonadaceae</taxon>
        <taxon>Phytopseudomonas</taxon>
    </lineage>
</organism>
<protein>
    <submittedName>
        <fullName evidence="2">Uncharacterized protein</fullName>
    </submittedName>
</protein>
<proteinExistence type="predicted"/>
<sequence length="79" mass="8668">MNSLIVLVTAVALTLLAGAAFANFQNNQQQATAMHLVQQMRATPVQFEHAAKVEPGQFAAKPLTTGEWQPSPKQQRFTF</sequence>
<reference evidence="3" key="1">
    <citation type="submission" date="2016-10" db="EMBL/GenBank/DDBJ databases">
        <authorList>
            <person name="Varghese N."/>
            <person name="Submissions S."/>
        </authorList>
    </citation>
    <scope>NUCLEOTIDE SEQUENCE [LARGE SCALE GENOMIC DNA]</scope>
    <source>
        <strain evidence="3">LMG 22563</strain>
    </source>
</reference>
<accession>A0A1I3H2R3</accession>
<dbReference type="STRING" id="289370.SAMN05216602_0569"/>
<gene>
    <name evidence="2" type="ORF">SAMN05216602_0569</name>
</gene>
<dbReference type="OrthoDB" id="7032272at2"/>
<dbReference type="Proteomes" id="UP000183018">
    <property type="component" value="Unassembled WGS sequence"/>
</dbReference>
<dbReference type="EMBL" id="FORC01000001">
    <property type="protein sequence ID" value="SFI30045.1"/>
    <property type="molecule type" value="Genomic_DNA"/>
</dbReference>
<evidence type="ECO:0000313" key="3">
    <source>
        <dbReference type="Proteomes" id="UP000183018"/>
    </source>
</evidence>
<dbReference type="RefSeq" id="WP_074880743.1">
    <property type="nucleotide sequence ID" value="NZ_FORC01000001.1"/>
</dbReference>
<feature type="chain" id="PRO_5044372789" evidence="1">
    <location>
        <begin position="23"/>
        <end position="79"/>
    </location>
</feature>
<dbReference type="AlphaFoldDB" id="A0A1I3H2R3"/>
<feature type="signal peptide" evidence="1">
    <location>
        <begin position="1"/>
        <end position="22"/>
    </location>
</feature>
<evidence type="ECO:0000256" key="1">
    <source>
        <dbReference type="SAM" id="SignalP"/>
    </source>
</evidence>